<feature type="binding site" evidence="3">
    <location>
        <position position="59"/>
    </location>
    <ligand>
        <name>Mg(2+)</name>
        <dbReference type="ChEBI" id="CHEBI:18420"/>
        <label>1</label>
    </ligand>
</feature>
<evidence type="ECO:0000313" key="4">
    <source>
        <dbReference type="EMBL" id="GAP13986.1"/>
    </source>
</evidence>
<dbReference type="InterPro" id="IPR036705">
    <property type="entry name" value="Ribosyl_crysJ1_sf"/>
</dbReference>
<comment type="similarity">
    <text evidence="1">Belongs to the ADP-ribosylglycohydrolase family.</text>
</comment>
<dbReference type="GO" id="GO:0046872">
    <property type="term" value="F:metal ion binding"/>
    <property type="evidence" value="ECO:0007669"/>
    <property type="project" value="UniProtKB-KW"/>
</dbReference>
<feature type="binding site" evidence="3">
    <location>
        <position position="282"/>
    </location>
    <ligand>
        <name>Mg(2+)</name>
        <dbReference type="ChEBI" id="CHEBI:18420"/>
        <label>1</label>
    </ligand>
</feature>
<keyword evidence="2 4" id="KW-0378">Hydrolase</keyword>
<dbReference type="SUPFAM" id="SSF101478">
    <property type="entry name" value="ADP-ribosylglycohydrolase"/>
    <property type="match status" value="1"/>
</dbReference>
<evidence type="ECO:0000313" key="5">
    <source>
        <dbReference type="Proteomes" id="UP000055060"/>
    </source>
</evidence>
<dbReference type="GO" id="GO:0016787">
    <property type="term" value="F:hydrolase activity"/>
    <property type="evidence" value="ECO:0007669"/>
    <property type="project" value="UniProtKB-KW"/>
</dbReference>
<dbReference type="PANTHER" id="PTHR16222">
    <property type="entry name" value="ADP-RIBOSYLGLYCOHYDROLASE"/>
    <property type="match status" value="1"/>
</dbReference>
<feature type="binding site" evidence="3">
    <location>
        <position position="60"/>
    </location>
    <ligand>
        <name>Mg(2+)</name>
        <dbReference type="ChEBI" id="CHEBI:18420"/>
        <label>1</label>
    </ligand>
</feature>
<accession>A0A0S7BII5</accession>
<evidence type="ECO:0000256" key="2">
    <source>
        <dbReference type="ARBA" id="ARBA00022801"/>
    </source>
</evidence>
<evidence type="ECO:0000256" key="1">
    <source>
        <dbReference type="ARBA" id="ARBA00010702"/>
    </source>
</evidence>
<organism evidence="4">
    <name type="scientific">Longilinea arvoryzae</name>
    <dbReference type="NCBI Taxonomy" id="360412"/>
    <lineage>
        <taxon>Bacteria</taxon>
        <taxon>Bacillati</taxon>
        <taxon>Chloroflexota</taxon>
        <taxon>Anaerolineae</taxon>
        <taxon>Anaerolineales</taxon>
        <taxon>Anaerolineaceae</taxon>
        <taxon>Longilinea</taxon>
    </lineage>
</organism>
<sequence>MELTKIHGCLAGLALGDAMGMPSEFYSPDQIEQNFGRIEVLEKAPAGHPHQIMEAGQITDDTGQGIAIAHACLPTGEINIESSVRYLLEWEDSLPPDILRVIEGPSTRAALQEIRQGGDPHRSGRNGKTNGAAMRVAAVGLLHAGDFAGACQAAIAASFPTHAVNIALSGAACVACAVAEAATENATLPSILQAAKNGAEFGMTQGIWTWSTALTNRIDLAVQLVERSASESDAVNAIYRFVGVDMLVPESVAAAIGLVALAQGDPMKAIRFGANIGGDTDTIAAIAGQICGAWRGIEAFDLRLVHQVEKVNHLNLMDESLKLFSAIEGRKNLS</sequence>
<dbReference type="InterPro" id="IPR005502">
    <property type="entry name" value="Ribosyl_crysJ1"/>
</dbReference>
<reference evidence="4" key="1">
    <citation type="submission" date="2015-07" db="EMBL/GenBank/DDBJ databases">
        <title>Draft Genome Sequences of Anaerolinea thermolimosa IMO-1, Bellilinea caldifistulae GOMI-1, Leptolinea tardivitalis YMTK-2, Levilinea saccharolytica KIBI-1,Longilinea arvoryzae KOME-1, Previously Described as Members of the Anaerolineaceae (Chloroflexi).</title>
        <authorList>
            <person name="Sekiguchi Y."/>
            <person name="Ohashi A."/>
            <person name="Matsuura N."/>
            <person name="Tourlousse M.D."/>
        </authorList>
    </citation>
    <scope>NUCLEOTIDE SEQUENCE [LARGE SCALE GENOMIC DNA]</scope>
    <source>
        <strain evidence="4">KOME-1</strain>
    </source>
</reference>
<keyword evidence="3" id="KW-0460">Magnesium</keyword>
<dbReference type="Gene3D" id="1.10.4080.10">
    <property type="entry name" value="ADP-ribosylation/Crystallin J1"/>
    <property type="match status" value="1"/>
</dbReference>
<keyword evidence="3" id="KW-0479">Metal-binding</keyword>
<dbReference type="Pfam" id="PF03747">
    <property type="entry name" value="ADP_ribosyl_GH"/>
    <property type="match status" value="1"/>
</dbReference>
<dbReference type="PANTHER" id="PTHR16222:SF24">
    <property type="entry name" value="ADP-RIBOSYLHYDROLASE ARH3"/>
    <property type="match status" value="1"/>
</dbReference>
<comment type="cofactor">
    <cofactor evidence="3">
        <name>Mg(2+)</name>
        <dbReference type="ChEBI" id="CHEBI:18420"/>
    </cofactor>
    <text evidence="3">Binds 2 magnesium ions per subunit.</text>
</comment>
<name>A0A0S7BII5_9CHLR</name>
<dbReference type="Proteomes" id="UP000055060">
    <property type="component" value="Unassembled WGS sequence"/>
</dbReference>
<dbReference type="OrthoDB" id="9798107at2"/>
<feature type="binding site" evidence="3">
    <location>
        <position position="279"/>
    </location>
    <ligand>
        <name>Mg(2+)</name>
        <dbReference type="ChEBI" id="CHEBI:18420"/>
        <label>1</label>
    </ligand>
</feature>
<dbReference type="RefSeq" id="WP_075073280.1">
    <property type="nucleotide sequence ID" value="NZ_DF967972.1"/>
</dbReference>
<gene>
    <name evidence="4" type="ORF">LARV_01745</name>
</gene>
<keyword evidence="5" id="KW-1185">Reference proteome</keyword>
<dbReference type="InterPro" id="IPR050792">
    <property type="entry name" value="ADP-ribosylglycohydrolase"/>
</dbReference>
<proteinExistence type="inferred from homology"/>
<feature type="binding site" evidence="3">
    <location>
        <position position="61"/>
    </location>
    <ligand>
        <name>Mg(2+)</name>
        <dbReference type="ChEBI" id="CHEBI:18420"/>
        <label>1</label>
    </ligand>
</feature>
<feature type="binding site" evidence="3">
    <location>
        <position position="281"/>
    </location>
    <ligand>
        <name>Mg(2+)</name>
        <dbReference type="ChEBI" id="CHEBI:18420"/>
        <label>1</label>
    </ligand>
</feature>
<dbReference type="AlphaFoldDB" id="A0A0S7BII5"/>
<protein>
    <submittedName>
        <fullName evidence="4">ADP-ribosylglycohydrolase</fullName>
    </submittedName>
</protein>
<dbReference type="EMBL" id="DF967972">
    <property type="protein sequence ID" value="GAP13986.1"/>
    <property type="molecule type" value="Genomic_DNA"/>
</dbReference>
<evidence type="ECO:0000256" key="3">
    <source>
        <dbReference type="PIRSR" id="PIRSR605502-1"/>
    </source>
</evidence>
<dbReference type="STRING" id="360412.LARV_01745"/>